<keyword evidence="3" id="KW-1185">Reference proteome</keyword>
<organism evidence="2 3">
    <name type="scientific">Tateyamaria omphalii</name>
    <dbReference type="NCBI Taxonomy" id="299262"/>
    <lineage>
        <taxon>Bacteria</taxon>
        <taxon>Pseudomonadati</taxon>
        <taxon>Pseudomonadota</taxon>
        <taxon>Alphaproteobacteria</taxon>
        <taxon>Rhodobacterales</taxon>
        <taxon>Roseobacteraceae</taxon>
        <taxon>Tateyamaria</taxon>
    </lineage>
</organism>
<protein>
    <recommendedName>
        <fullName evidence="1">Pyridoxamine 5'-phosphate oxidase N-terminal domain-containing protein</fullName>
    </recommendedName>
</protein>
<dbReference type="Proteomes" id="UP000186336">
    <property type="component" value="Chromosome"/>
</dbReference>
<dbReference type="Pfam" id="PF01243">
    <property type="entry name" value="PNPOx_N"/>
    <property type="match status" value="1"/>
</dbReference>
<dbReference type="PANTHER" id="PTHR42815:SF2">
    <property type="entry name" value="FAD-BINDING, PUTATIVE (AFU_ORTHOLOGUE AFUA_6G07600)-RELATED"/>
    <property type="match status" value="1"/>
</dbReference>
<dbReference type="InterPro" id="IPR011576">
    <property type="entry name" value="Pyridox_Oxase_N"/>
</dbReference>
<evidence type="ECO:0000313" key="3">
    <source>
        <dbReference type="Proteomes" id="UP000186336"/>
    </source>
</evidence>
<dbReference type="STRING" id="299262.BWR18_03310"/>
<dbReference type="AlphaFoldDB" id="A0A1P8MZZ4"/>
<dbReference type="InterPro" id="IPR012349">
    <property type="entry name" value="Split_barrel_FMN-bd"/>
</dbReference>
<accession>A0A1P8MZZ4</accession>
<dbReference type="PANTHER" id="PTHR42815">
    <property type="entry name" value="FAD-BINDING, PUTATIVE (AFU_ORTHOLOGUE AFUA_6G07600)-RELATED"/>
    <property type="match status" value="1"/>
</dbReference>
<name>A0A1P8MZZ4_9RHOB</name>
<feature type="domain" description="Pyridoxamine 5'-phosphate oxidase N-terminal" evidence="1">
    <location>
        <begin position="35"/>
        <end position="129"/>
    </location>
</feature>
<gene>
    <name evidence="2" type="ORF">BWR18_03310</name>
</gene>
<evidence type="ECO:0000259" key="1">
    <source>
        <dbReference type="Pfam" id="PF01243"/>
    </source>
</evidence>
<dbReference type="OrthoDB" id="9790331at2"/>
<evidence type="ECO:0000313" key="2">
    <source>
        <dbReference type="EMBL" id="APX13660.1"/>
    </source>
</evidence>
<proteinExistence type="predicted"/>
<dbReference type="Gene3D" id="2.30.110.10">
    <property type="entry name" value="Electron Transport, Fmn-binding Protein, Chain A"/>
    <property type="match status" value="1"/>
</dbReference>
<dbReference type="SUPFAM" id="SSF50475">
    <property type="entry name" value="FMN-binding split barrel"/>
    <property type="match status" value="1"/>
</dbReference>
<sequence>MFTDAVKALQEAEGSADMYARSYGARTHPLAADEVAFITSRTSFYMGTVSETGWPYIQHRGGPAGFLKVLDDHMLGFADYRGNKQHISEGNLAGDDRVSLFLMDYPRKARMKLQGRATFEAAADAPELAERLAVAGQGRVERVVTIRVEAFDWNCPQFITPRFDAAEIAQLVAPEIDKLNARIAELEAKNARLKGRA</sequence>
<reference evidence="2 3" key="1">
    <citation type="submission" date="2017-01" db="EMBL/GenBank/DDBJ databases">
        <title>Complete genome of Tateyamaria omphalii DOK1-4 isolated from seawater in Dokdo.</title>
        <authorList>
            <person name="Kim J.H."/>
            <person name="Chi W.-J."/>
        </authorList>
    </citation>
    <scope>NUCLEOTIDE SEQUENCE [LARGE SCALE GENOMIC DNA]</scope>
    <source>
        <strain evidence="2 3">DOK1-4</strain>
    </source>
</reference>
<dbReference type="KEGG" id="tom:BWR18_03310"/>
<dbReference type="EMBL" id="CP019312">
    <property type="protein sequence ID" value="APX13660.1"/>
    <property type="molecule type" value="Genomic_DNA"/>
</dbReference>